<evidence type="ECO:0000256" key="3">
    <source>
        <dbReference type="ARBA" id="ARBA00023242"/>
    </source>
</evidence>
<dbReference type="Gene3D" id="2.130.10.10">
    <property type="entry name" value="YVTN repeat-like/Quinoprotein amine dehydrogenase"/>
    <property type="match status" value="1"/>
</dbReference>
<feature type="compositionally biased region" description="Low complexity" evidence="4">
    <location>
        <begin position="1105"/>
        <end position="1119"/>
    </location>
</feature>
<dbReference type="InterPro" id="IPR015943">
    <property type="entry name" value="WD40/YVTN_repeat-like_dom_sf"/>
</dbReference>
<feature type="compositionally biased region" description="Basic and acidic residues" evidence="4">
    <location>
        <begin position="1132"/>
        <end position="1159"/>
    </location>
</feature>
<keyword evidence="7" id="KW-1185">Reference proteome</keyword>
<dbReference type="GO" id="GO:0005634">
    <property type="term" value="C:nucleus"/>
    <property type="evidence" value="ECO:0007669"/>
    <property type="project" value="UniProtKB-SubCell"/>
</dbReference>
<feature type="compositionally biased region" description="Acidic residues" evidence="4">
    <location>
        <begin position="1255"/>
        <end position="1265"/>
    </location>
</feature>
<feature type="compositionally biased region" description="Low complexity" evidence="4">
    <location>
        <begin position="598"/>
        <end position="609"/>
    </location>
</feature>
<feature type="compositionally biased region" description="Polar residues" evidence="4">
    <location>
        <begin position="921"/>
        <end position="954"/>
    </location>
</feature>
<feature type="compositionally biased region" description="Low complexity" evidence="4">
    <location>
        <begin position="866"/>
        <end position="920"/>
    </location>
</feature>
<feature type="compositionally biased region" description="Polar residues" evidence="4">
    <location>
        <begin position="1477"/>
        <end position="1486"/>
    </location>
</feature>
<organism evidence="6 7">
    <name type="scientific">Papiliotrema laurentii</name>
    <name type="common">Cryptococcus laurentii</name>
    <dbReference type="NCBI Taxonomy" id="5418"/>
    <lineage>
        <taxon>Eukaryota</taxon>
        <taxon>Fungi</taxon>
        <taxon>Dikarya</taxon>
        <taxon>Basidiomycota</taxon>
        <taxon>Agaricomycotina</taxon>
        <taxon>Tremellomycetes</taxon>
        <taxon>Tremellales</taxon>
        <taxon>Rhynchogastremaceae</taxon>
        <taxon>Papiliotrema</taxon>
    </lineage>
</organism>
<evidence type="ECO:0000256" key="4">
    <source>
        <dbReference type="SAM" id="MobiDB-lite"/>
    </source>
</evidence>
<feature type="domain" description="Nucleoporin Nup159/Nup146 N-terminal" evidence="5">
    <location>
        <begin position="63"/>
        <end position="401"/>
    </location>
</feature>
<feature type="compositionally biased region" description="Low complexity" evidence="4">
    <location>
        <begin position="1207"/>
        <end position="1222"/>
    </location>
</feature>
<feature type="region of interest" description="Disordered" evidence="4">
    <location>
        <begin position="442"/>
        <end position="1682"/>
    </location>
</feature>
<feature type="compositionally biased region" description="Polar residues" evidence="4">
    <location>
        <begin position="718"/>
        <end position="756"/>
    </location>
</feature>
<feature type="compositionally biased region" description="Acidic residues" evidence="4">
    <location>
        <begin position="1276"/>
        <end position="1298"/>
    </location>
</feature>
<feature type="compositionally biased region" description="Low complexity" evidence="4">
    <location>
        <begin position="988"/>
        <end position="1004"/>
    </location>
</feature>
<feature type="compositionally biased region" description="Low complexity" evidence="4">
    <location>
        <begin position="478"/>
        <end position="489"/>
    </location>
</feature>
<feature type="compositionally biased region" description="Polar residues" evidence="4">
    <location>
        <begin position="1574"/>
        <end position="1603"/>
    </location>
</feature>
<feature type="compositionally biased region" description="Low complexity" evidence="4">
    <location>
        <begin position="1162"/>
        <end position="1176"/>
    </location>
</feature>
<dbReference type="InterPro" id="IPR039462">
    <property type="entry name" value="Nup159/Nup146_N"/>
</dbReference>
<keyword evidence="3" id="KW-0539">Nucleus</keyword>
<feature type="compositionally biased region" description="Polar residues" evidence="4">
    <location>
        <begin position="2006"/>
        <end position="2036"/>
    </location>
</feature>
<feature type="compositionally biased region" description="Pro residues" evidence="4">
    <location>
        <begin position="841"/>
        <end position="853"/>
    </location>
</feature>
<feature type="compositionally biased region" description="Polar residues" evidence="4">
    <location>
        <begin position="610"/>
        <end position="626"/>
    </location>
</feature>
<feature type="compositionally biased region" description="Acidic residues" evidence="4">
    <location>
        <begin position="1316"/>
        <end position="1333"/>
    </location>
</feature>
<feature type="compositionally biased region" description="Polar residues" evidence="4">
    <location>
        <begin position="553"/>
        <end position="570"/>
    </location>
</feature>
<evidence type="ECO:0000256" key="1">
    <source>
        <dbReference type="ARBA" id="ARBA00004123"/>
    </source>
</evidence>
<feature type="region of interest" description="Disordered" evidence="4">
    <location>
        <begin position="1982"/>
        <end position="2048"/>
    </location>
</feature>
<feature type="compositionally biased region" description="Low complexity" evidence="4">
    <location>
        <begin position="1351"/>
        <end position="1371"/>
    </location>
</feature>
<feature type="compositionally biased region" description="Acidic residues" evidence="4">
    <location>
        <begin position="1226"/>
        <end position="1248"/>
    </location>
</feature>
<dbReference type="EMBL" id="JAODAN010000002">
    <property type="protein sequence ID" value="KAK1926629.1"/>
    <property type="molecule type" value="Genomic_DNA"/>
</dbReference>
<reference evidence="6" key="1">
    <citation type="submission" date="2023-02" db="EMBL/GenBank/DDBJ databases">
        <title>Identification and recombinant expression of a fungal hydrolase from Papiliotrema laurentii that hydrolyzes apple cutin and clears colloidal polyester polyurethane.</title>
        <authorList>
            <consortium name="DOE Joint Genome Institute"/>
            <person name="Roman V.A."/>
            <person name="Bojanowski C."/>
            <person name="Crable B.R."/>
            <person name="Wagner D.N."/>
            <person name="Hung C.S."/>
            <person name="Nadeau L.J."/>
            <person name="Schratz L."/>
            <person name="Haridas S."/>
            <person name="Pangilinan J."/>
            <person name="Lipzen A."/>
            <person name="Na H."/>
            <person name="Yan M."/>
            <person name="Ng V."/>
            <person name="Grigoriev I.V."/>
            <person name="Spatafora J.W."/>
            <person name="Barlow D."/>
            <person name="Biffinger J."/>
            <person name="Kelley-Loughnane N."/>
            <person name="Varaljay V.A."/>
            <person name="Crookes-Goodson W.J."/>
        </authorList>
    </citation>
    <scope>NUCLEOTIDE SEQUENCE</scope>
    <source>
        <strain evidence="6">5307AH</strain>
    </source>
</reference>
<keyword evidence="2" id="KW-0813">Transport</keyword>
<dbReference type="Pfam" id="PF16755">
    <property type="entry name" value="Beta-prop_NUP159_NUP214"/>
    <property type="match status" value="1"/>
</dbReference>
<gene>
    <name evidence="6" type="ORF">DB88DRAFT_544788</name>
</gene>
<feature type="compositionally biased region" description="Low complexity" evidence="4">
    <location>
        <begin position="647"/>
        <end position="691"/>
    </location>
</feature>
<feature type="compositionally biased region" description="Low complexity" evidence="4">
    <location>
        <begin position="1553"/>
        <end position="1566"/>
    </location>
</feature>
<comment type="subcellular location">
    <subcellularLocation>
        <location evidence="1">Nucleus</location>
    </subcellularLocation>
</comment>
<sequence length="2048" mass="208901">MFGGNAFGALAMDQPGPSNTNNGPSLQQVEGEEVEVEWLQLCKTNGEVYVRVQDPVDLQDLPSECHLMAISNTWDLIIVGGPSDVRIHRLSDIHKLFEDSPKDAVPTSTPISTLALPARPVWIRLAMNEERLVVATLGGAGVHLYKLRDVLSGNTNPYHTFSSDLPSHLLDLLPNPAPASPYVTLLAPEGLVVANIEACKLSSPLAGPFTCASWSAKGKQIVVGTPSSKLAQYTPEGILKAEIPAPPELDEPHYPTSVQWLENDLFIVYYARQDSEPEDPLESFVIHRSKQSISYTKFFDIMDSFGVPGRSSRYRHFAGLKAWGQNTKHLAFFVSGLATEIVVMHGAVDGASSRWELLTLGETARAVLPAAKKGVSDDDTSVLALDIDLTVDKPVQRGMIGGVDLPDLPPPPRLIAYSQGGFLVSFNIQYSDVEAYPGKVAPKSLTSSTEPDSMDLGTGANTPAPSGSPKPAFGGFGATTSGGFTSTTPAKPPAAPSAFGQASKPAFGSSAFGQSSFGSTTPATTPAKPAFGQTGFGSSTPPTTKPTGFGQTSSPSQPAFGTSGFGQTSKPAFGSTSFGQSSSPSTFGQSAFGQPNKAAAPAFGSSGFGQTSKPSTSGSAFGQSAFGQPVKPSATGPAFGQSAFGQAPKADSAAPSSSAFGQPAKPAATAFGSAASPSAGSAFGAFGTKTGSSPAFGFGSSTFGQTAKPAESKDNKPAATTPNLFGNSAFGTTFGASSGQSAFGAKPSSTPSTEGKTSFGGFGQKPDASSPFGDSTASKAASPDDAPSPDKDDFGLGGFASALGVSSKPATVPGLADSPPGSPVLQGGKAGHVPGLEESPPGSPSLAPKPVPTSQPSTASSFIKPATGFSGATTGSFGNFGGAKSTSAFGSSSPAAFSAPAPKTSAFASASPTTGGSAFGQTSKPSAPAFGSSTFGQTTKPVTPTGSAFGQSSKPLGFGQPSTPKPAFGNISGGFGGFAQKGSTTPDGKPAASGGFAGFGAKTSGQGGFGALAGQSGSSIFGEKAAPPSAASTPVFGKKDESPVSAPKNQEKVQVEEEVAEPEEPATPPGYDVPELPKDSLVASKKPEGEETASAEPVKQEGESDAAASDQMKKAAAAKLAVDGPAPPEQNKGSRGEESKGEANEDKEAKDESQKERPTETAPLANLADAASAAAVPLPPIGSPGQEKVELGSPDSDEPVLVEHGDASPASAPEEPAADAGPTTNVDDEQYGNDEYDYDDESEQDEEAQSQVADAEQEASEDDGGEGASEGSAEGAETEEESEAEDEDAEEDVEEADQDQSGYSLEPEMSPIAESGELEEETDGDDGEADESAEQTRTTPKSPPAWFAKTSPVNFPVPSSPSPAQSSATESPLRHPSASKEVSTPSPAVGSQPIAAAQKLPASFNLKHTVRTSSPLGQPPQMATTSPDSSPAKPTPAPGFGGFGQAPESKPGSSLFGSGTKFGSTGGLGLGKPPIQDASSTAQTGPPSLFAGFGQASKPVEPKPVSTDEGEKPKTTAPAFPAPSPLFGSSSQAKPAAEDSVQNGGSLFGGFGQSTAATAPTTQPGSLFGGLNQGVASTGSVTQPSSLFSGFGQAKSQDQTKPAASSLFAGLNQQGQQQQAGTVKPPQPSTLTPSGLSLSSAPTSQPAPPPSVPAAAAKKTFTAPSRPPLPIAQSPKDDGKKTMSAVLERMIQALLADMQQLKETFSSNARFHAEFTDAAFSSVPLEKIHEHKDLPFSSLKQITSIIQDLSARMSQLKSVENGIEAKISDIQSSLLKTDMKVGQADKFLQAKSDGAFARAMQVKDLSPEQAEHQDRLRKLIQSVELTLVEIEEGVAGLKKGLDRRETAEDSAGDSPSLGRIHKGIRKVDAGIADRAATIDDLATRIASLRVATPSKRRQPVSSVVVEKKPSKSIIPLSLEPSSAVIEAVENGADRRASLKARLSARSGTMAKTTKQDPAQPPPSASSPGSLVCKSVRIDDVAVPGSQPLTQGDGSGVKVKAEAAVSEKQTSADKSASNPSFSLFSNPGATPQATAPGSNPFKFSGFGSK</sequence>
<evidence type="ECO:0000256" key="2">
    <source>
        <dbReference type="ARBA" id="ARBA00022448"/>
    </source>
</evidence>
<feature type="compositionally biased region" description="Low complexity" evidence="4">
    <location>
        <begin position="573"/>
        <end position="590"/>
    </location>
</feature>
<feature type="compositionally biased region" description="Polar residues" evidence="4">
    <location>
        <begin position="1411"/>
        <end position="1429"/>
    </location>
</feature>
<dbReference type="SUPFAM" id="SSF117289">
    <property type="entry name" value="Nucleoporin domain"/>
    <property type="match status" value="1"/>
</dbReference>
<evidence type="ECO:0000313" key="7">
    <source>
        <dbReference type="Proteomes" id="UP001182556"/>
    </source>
</evidence>
<dbReference type="Proteomes" id="UP001182556">
    <property type="component" value="Unassembled WGS sequence"/>
</dbReference>
<comment type="caution">
    <text evidence="6">The sequence shown here is derived from an EMBL/GenBank/DDBJ whole genome shotgun (WGS) entry which is preliminary data.</text>
</comment>
<feature type="region of interest" description="Disordered" evidence="4">
    <location>
        <begin position="1943"/>
        <end position="1970"/>
    </location>
</feature>
<name>A0AAD9FUV7_PAPLA</name>
<evidence type="ECO:0000259" key="5">
    <source>
        <dbReference type="Pfam" id="PF16755"/>
    </source>
</evidence>
<accession>A0AAD9FUV7</accession>
<evidence type="ECO:0000313" key="6">
    <source>
        <dbReference type="EMBL" id="KAK1926629.1"/>
    </source>
</evidence>
<feature type="compositionally biased region" description="Low complexity" evidence="4">
    <location>
        <begin position="1629"/>
        <end position="1644"/>
    </location>
</feature>
<protein>
    <recommendedName>
        <fullName evidence="5">Nucleoporin Nup159/Nup146 N-terminal domain-containing protein</fullName>
    </recommendedName>
</protein>
<proteinExistence type="predicted"/>
<feature type="compositionally biased region" description="Low complexity" evidence="4">
    <location>
        <begin position="506"/>
        <end position="552"/>
    </location>
</feature>
<feature type="compositionally biased region" description="Low complexity" evidence="4">
    <location>
        <begin position="774"/>
        <end position="785"/>
    </location>
</feature>
<feature type="compositionally biased region" description="Low complexity" evidence="4">
    <location>
        <begin position="1452"/>
        <end position="1463"/>
    </location>
</feature>
<feature type="compositionally biased region" description="Low complexity" evidence="4">
    <location>
        <begin position="1653"/>
        <end position="1664"/>
    </location>
</feature>